<keyword evidence="4" id="KW-1185">Reference proteome</keyword>
<evidence type="ECO:0000313" key="3">
    <source>
        <dbReference type="EMBL" id="MBK1879811.1"/>
    </source>
</evidence>
<name>A0A934S366_9BACT</name>
<accession>A0A934S366</accession>
<organism evidence="3 4">
    <name type="scientific">Pelagicoccus mobilis</name>
    <dbReference type="NCBI Taxonomy" id="415221"/>
    <lineage>
        <taxon>Bacteria</taxon>
        <taxon>Pseudomonadati</taxon>
        <taxon>Verrucomicrobiota</taxon>
        <taxon>Opitutia</taxon>
        <taxon>Puniceicoccales</taxon>
        <taxon>Pelagicoccaceae</taxon>
        <taxon>Pelagicoccus</taxon>
    </lineage>
</organism>
<evidence type="ECO:0000259" key="2">
    <source>
        <dbReference type="Pfam" id="PF04909"/>
    </source>
</evidence>
<dbReference type="AlphaFoldDB" id="A0A934S366"/>
<dbReference type="GO" id="GO:0016787">
    <property type="term" value="F:hydrolase activity"/>
    <property type="evidence" value="ECO:0007669"/>
    <property type="project" value="InterPro"/>
</dbReference>
<evidence type="ECO:0000256" key="1">
    <source>
        <dbReference type="ARBA" id="ARBA00038310"/>
    </source>
</evidence>
<proteinExistence type="inferred from homology"/>
<dbReference type="SUPFAM" id="SSF51556">
    <property type="entry name" value="Metallo-dependent hydrolases"/>
    <property type="match status" value="1"/>
</dbReference>
<dbReference type="PANTHER" id="PTHR43569:SF2">
    <property type="entry name" value="AMIDOHYDROLASE-RELATED DOMAIN-CONTAINING PROTEIN"/>
    <property type="match status" value="1"/>
</dbReference>
<dbReference type="Pfam" id="PF04909">
    <property type="entry name" value="Amidohydro_2"/>
    <property type="match status" value="1"/>
</dbReference>
<sequence length="275" mass="31265">MKIDSHHHFWKYDPVEYDWIDDDMSRIRRDFLPNDLKQEIEQTGIEGVVSVQARQTLDETDWLLDLADASDFIKGVVGWVPLASEEIGETLARYSGREKLKAVRHVVQGQPEGFLDDAAFNDGIRELVTRGLVYDILIFENQLEETIRFVDRHPDQAFVLDHIAKPKIKDDILEPWLGNLSELAKRENVLGCKLSGMVTEADFEKWTEAQLCPYLDGVMSAFGPERLMFGSDWPVCLVACGFGKWVDLIGRFIEPLSESEQALIMGGTATKAYKL</sequence>
<comment type="caution">
    <text evidence="3">The sequence shown here is derived from an EMBL/GenBank/DDBJ whole genome shotgun (WGS) entry which is preliminary data.</text>
</comment>
<evidence type="ECO:0000313" key="4">
    <source>
        <dbReference type="Proteomes" id="UP000617628"/>
    </source>
</evidence>
<dbReference type="InterPro" id="IPR032466">
    <property type="entry name" value="Metal_Hydrolase"/>
</dbReference>
<protein>
    <submittedName>
        <fullName evidence="3">Amidohydrolase family protein</fullName>
    </submittedName>
</protein>
<reference evidence="3" key="1">
    <citation type="submission" date="2021-01" db="EMBL/GenBank/DDBJ databases">
        <title>Modified the classification status of verrucomicrobia.</title>
        <authorList>
            <person name="Feng X."/>
        </authorList>
    </citation>
    <scope>NUCLEOTIDE SEQUENCE</scope>
    <source>
        <strain evidence="3">KCTC 13126</strain>
    </source>
</reference>
<dbReference type="InterPro" id="IPR052350">
    <property type="entry name" value="Metallo-dep_Lactonases"/>
</dbReference>
<dbReference type="Proteomes" id="UP000617628">
    <property type="component" value="Unassembled WGS sequence"/>
</dbReference>
<comment type="similarity">
    <text evidence="1">Belongs to the metallo-dependent hydrolases superfamily.</text>
</comment>
<dbReference type="EMBL" id="JAENIL010000059">
    <property type="protein sequence ID" value="MBK1879811.1"/>
    <property type="molecule type" value="Genomic_DNA"/>
</dbReference>
<dbReference type="InterPro" id="IPR006680">
    <property type="entry name" value="Amidohydro-rel"/>
</dbReference>
<dbReference type="PANTHER" id="PTHR43569">
    <property type="entry name" value="AMIDOHYDROLASE"/>
    <property type="match status" value="1"/>
</dbReference>
<dbReference type="Gene3D" id="3.20.20.140">
    <property type="entry name" value="Metal-dependent hydrolases"/>
    <property type="match status" value="1"/>
</dbReference>
<feature type="domain" description="Amidohydrolase-related" evidence="2">
    <location>
        <begin position="3"/>
        <end position="275"/>
    </location>
</feature>
<dbReference type="RefSeq" id="WP_200358046.1">
    <property type="nucleotide sequence ID" value="NZ_JAENIL010000059.1"/>
</dbReference>
<gene>
    <name evidence="3" type="ORF">JIN87_23205</name>
</gene>